<feature type="domain" description="NlpC/P60" evidence="5">
    <location>
        <begin position="2"/>
        <end position="144"/>
    </location>
</feature>
<evidence type="ECO:0000256" key="2">
    <source>
        <dbReference type="ARBA" id="ARBA00022670"/>
    </source>
</evidence>
<gene>
    <name evidence="6" type="ORF">AVO45_06915</name>
</gene>
<evidence type="ECO:0000256" key="3">
    <source>
        <dbReference type="ARBA" id="ARBA00022801"/>
    </source>
</evidence>
<comment type="similarity">
    <text evidence="1">Belongs to the peptidase C40 family.</text>
</comment>
<evidence type="ECO:0000256" key="4">
    <source>
        <dbReference type="ARBA" id="ARBA00022807"/>
    </source>
</evidence>
<dbReference type="SUPFAM" id="SSF54001">
    <property type="entry name" value="Cysteine proteinases"/>
    <property type="match status" value="1"/>
</dbReference>
<organism evidence="6 7">
    <name type="scientific">Ruegeria marisrubri</name>
    <dbReference type="NCBI Taxonomy" id="1685379"/>
    <lineage>
        <taxon>Bacteria</taxon>
        <taxon>Pseudomonadati</taxon>
        <taxon>Pseudomonadota</taxon>
        <taxon>Alphaproteobacteria</taxon>
        <taxon>Rhodobacterales</taxon>
        <taxon>Roseobacteraceae</taxon>
        <taxon>Ruegeria</taxon>
    </lineage>
</organism>
<dbReference type="OrthoDB" id="6058745at2"/>
<dbReference type="InterPro" id="IPR011929">
    <property type="entry name" value="Phage_pept_NlpC/P60"/>
</dbReference>
<dbReference type="Proteomes" id="UP000053791">
    <property type="component" value="Unassembled WGS sequence"/>
</dbReference>
<proteinExistence type="inferred from homology"/>
<dbReference type="PROSITE" id="PS51935">
    <property type="entry name" value="NLPC_P60"/>
    <property type="match status" value="1"/>
</dbReference>
<evidence type="ECO:0000313" key="7">
    <source>
        <dbReference type="Proteomes" id="UP000053791"/>
    </source>
</evidence>
<evidence type="ECO:0000256" key="1">
    <source>
        <dbReference type="ARBA" id="ARBA00007074"/>
    </source>
</evidence>
<dbReference type="InterPro" id="IPR000064">
    <property type="entry name" value="NLP_P60_dom"/>
</dbReference>
<dbReference type="AlphaFoldDB" id="A0A0X3TYD2"/>
<dbReference type="InterPro" id="IPR038765">
    <property type="entry name" value="Papain-like_cys_pep_sf"/>
</dbReference>
<keyword evidence="3" id="KW-0378">Hydrolase</keyword>
<protein>
    <submittedName>
        <fullName evidence="6">Peptidase</fullName>
    </submittedName>
</protein>
<evidence type="ECO:0000259" key="5">
    <source>
        <dbReference type="PROSITE" id="PS51935"/>
    </source>
</evidence>
<reference evidence="6 7" key="1">
    <citation type="submission" date="2015-12" db="EMBL/GenBank/DDBJ databases">
        <authorList>
            <person name="Shamseldin A."/>
            <person name="Moawad H."/>
            <person name="Abd El-Rahim W.M."/>
            <person name="Sadowsky M.J."/>
        </authorList>
    </citation>
    <scope>NUCLEOTIDE SEQUENCE [LARGE SCALE GENOMIC DNA]</scope>
    <source>
        <strain evidence="6 7">ZGT118</strain>
    </source>
</reference>
<comment type="caution">
    <text evidence="6">The sequence shown here is derived from an EMBL/GenBank/DDBJ whole genome shotgun (WGS) entry which is preliminary data.</text>
</comment>
<dbReference type="NCBIfam" id="TIGR02219">
    <property type="entry name" value="phage_NlpC_fam"/>
    <property type="match status" value="1"/>
</dbReference>
<dbReference type="RefSeq" id="WP_068346347.1">
    <property type="nucleotide sequence ID" value="NZ_LQBQ01000012.1"/>
</dbReference>
<name>A0A0X3TYD2_9RHOB</name>
<dbReference type="STRING" id="1685379.AVO45_06915"/>
<sequence>MTIAREQIVEAARAWLGTPYRHQASVRGAGADCLGLLRGVWRELVGDEPEAVPAYSMDWSEPQGEERMWAAARRHLVEKDLTGLAPGDVLLFRMRAHAVAKHVGIVSAVGEAPRFIHAYSGRGVVENSLSEPWRQRIVARFEFPLEVI</sequence>
<accession>A0A0X3TYD2</accession>
<dbReference type="GO" id="GO:0008234">
    <property type="term" value="F:cysteine-type peptidase activity"/>
    <property type="evidence" value="ECO:0007669"/>
    <property type="project" value="UniProtKB-KW"/>
</dbReference>
<dbReference type="EMBL" id="LQBQ01000012">
    <property type="protein sequence ID" value="KUJ80755.1"/>
    <property type="molecule type" value="Genomic_DNA"/>
</dbReference>
<dbReference type="Gene3D" id="3.90.1720.10">
    <property type="entry name" value="endopeptidase domain like (from Nostoc punctiforme)"/>
    <property type="match status" value="1"/>
</dbReference>
<keyword evidence="4" id="KW-0788">Thiol protease</keyword>
<keyword evidence="7" id="KW-1185">Reference proteome</keyword>
<evidence type="ECO:0000313" key="6">
    <source>
        <dbReference type="EMBL" id="KUJ80755.1"/>
    </source>
</evidence>
<keyword evidence="2" id="KW-0645">Protease</keyword>
<dbReference type="GO" id="GO:0006508">
    <property type="term" value="P:proteolysis"/>
    <property type="evidence" value="ECO:0007669"/>
    <property type="project" value="UniProtKB-KW"/>
</dbReference>